<reference evidence="8 9" key="1">
    <citation type="submission" date="2021-11" db="EMBL/GenBank/DDBJ databases">
        <title>Black yeast isolated from Biological Soil Crust.</title>
        <authorList>
            <person name="Kurbessoian T."/>
        </authorList>
    </citation>
    <scope>NUCLEOTIDE SEQUENCE [LARGE SCALE GENOMIC DNA]</scope>
    <source>
        <strain evidence="8 9">CCFEE 5522</strain>
    </source>
</reference>
<name>A0AAV9JVI7_9PEZI</name>
<dbReference type="GO" id="GO:0005739">
    <property type="term" value="C:mitochondrion"/>
    <property type="evidence" value="ECO:0007669"/>
    <property type="project" value="UniProtKB-SubCell"/>
</dbReference>
<dbReference type="SMART" id="SM00584">
    <property type="entry name" value="TLDc"/>
    <property type="match status" value="1"/>
</dbReference>
<dbReference type="Pfam" id="PF07534">
    <property type="entry name" value="TLD"/>
    <property type="match status" value="2"/>
</dbReference>
<evidence type="ECO:0000313" key="9">
    <source>
        <dbReference type="Proteomes" id="UP001324427"/>
    </source>
</evidence>
<protein>
    <recommendedName>
        <fullName evidence="5">Oxidation resistance protein 1</fullName>
    </recommendedName>
</protein>
<evidence type="ECO:0000256" key="2">
    <source>
        <dbReference type="ARBA" id="ARBA00009540"/>
    </source>
</evidence>
<dbReference type="PANTHER" id="PTHR23354">
    <property type="entry name" value="NUCLEOLAR PROTEIN 7/ESTROGEN RECEPTOR COACTIVATOR-RELATED"/>
    <property type="match status" value="1"/>
</dbReference>
<keyword evidence="9" id="KW-1185">Reference proteome</keyword>
<evidence type="ECO:0000256" key="4">
    <source>
        <dbReference type="ARBA" id="ARBA00037112"/>
    </source>
</evidence>
<accession>A0AAV9JVI7</accession>
<comment type="caution">
    <text evidence="8">The sequence shown here is derived from an EMBL/GenBank/DDBJ whole genome shotgun (WGS) entry which is preliminary data.</text>
</comment>
<comment type="subcellular location">
    <subcellularLocation>
        <location evidence="1">Mitochondrion</location>
    </subcellularLocation>
</comment>
<dbReference type="GO" id="GO:0006979">
    <property type="term" value="P:response to oxidative stress"/>
    <property type="evidence" value="ECO:0007669"/>
    <property type="project" value="TreeGrafter"/>
</dbReference>
<dbReference type="GO" id="GO:0005634">
    <property type="term" value="C:nucleus"/>
    <property type="evidence" value="ECO:0007669"/>
    <property type="project" value="TreeGrafter"/>
</dbReference>
<comment type="function">
    <text evidence="4">May be involved in protection from oxidative damage.</text>
</comment>
<evidence type="ECO:0000259" key="7">
    <source>
        <dbReference type="PROSITE" id="PS51886"/>
    </source>
</evidence>
<keyword evidence="3" id="KW-0496">Mitochondrion</keyword>
<dbReference type="AlphaFoldDB" id="A0AAV9JVI7"/>
<evidence type="ECO:0000256" key="1">
    <source>
        <dbReference type="ARBA" id="ARBA00004173"/>
    </source>
</evidence>
<feature type="region of interest" description="Disordered" evidence="6">
    <location>
        <begin position="1"/>
        <end position="29"/>
    </location>
</feature>
<evidence type="ECO:0000256" key="6">
    <source>
        <dbReference type="SAM" id="MobiDB-lite"/>
    </source>
</evidence>
<evidence type="ECO:0000256" key="3">
    <source>
        <dbReference type="ARBA" id="ARBA00023128"/>
    </source>
</evidence>
<proteinExistence type="inferred from homology"/>
<gene>
    <name evidence="8" type="ORF">LTR36_007563</name>
</gene>
<feature type="region of interest" description="Disordered" evidence="6">
    <location>
        <begin position="84"/>
        <end position="108"/>
    </location>
</feature>
<dbReference type="InterPro" id="IPR006571">
    <property type="entry name" value="TLDc_dom"/>
</dbReference>
<feature type="domain" description="TLDc" evidence="7">
    <location>
        <begin position="118"/>
        <end position="365"/>
    </location>
</feature>
<dbReference type="Proteomes" id="UP001324427">
    <property type="component" value="Unassembled WGS sequence"/>
</dbReference>
<comment type="similarity">
    <text evidence="2">Belongs to the OXR1 family.</text>
</comment>
<dbReference type="EMBL" id="JAVFHQ010000005">
    <property type="protein sequence ID" value="KAK4549107.1"/>
    <property type="molecule type" value="Genomic_DNA"/>
</dbReference>
<dbReference type="PANTHER" id="PTHR23354:SF62">
    <property type="entry name" value="MUSTARD, ISOFORM V"/>
    <property type="match status" value="1"/>
</dbReference>
<evidence type="ECO:0000313" key="8">
    <source>
        <dbReference type="EMBL" id="KAK4549107.1"/>
    </source>
</evidence>
<dbReference type="PROSITE" id="PS51886">
    <property type="entry name" value="TLDC"/>
    <property type="match status" value="1"/>
</dbReference>
<evidence type="ECO:0000256" key="5">
    <source>
        <dbReference type="ARBA" id="ARBA00040604"/>
    </source>
</evidence>
<organism evidence="8 9">
    <name type="scientific">Oleoguttula mirabilis</name>
    <dbReference type="NCBI Taxonomy" id="1507867"/>
    <lineage>
        <taxon>Eukaryota</taxon>
        <taxon>Fungi</taxon>
        <taxon>Dikarya</taxon>
        <taxon>Ascomycota</taxon>
        <taxon>Pezizomycotina</taxon>
        <taxon>Dothideomycetes</taxon>
        <taxon>Dothideomycetidae</taxon>
        <taxon>Mycosphaerellales</taxon>
        <taxon>Teratosphaeriaceae</taxon>
        <taxon>Oleoguttula</taxon>
    </lineage>
</organism>
<sequence>MSTEASHPPRRPSESVARPPLQPHTPQRSNSLLSTLNYFTDPISYSVSSIVRRLSEDEAPTALARALSANYNGSMTDPTTGVYHPSAQPTRRLSPFQPPPLTPLSLKGYKDGTRGKSRLLSRALAEEIRLLLPPRLQLMDHWQLAYSLEQNGSTLSTLYARCDVHSGKRGGFVLVIRDVSGGIFGAYLTDAPKPYAHYYGSGECFLWRAFRLPALPDLASLPPPPSADTTHAQRMTTIAAVSRQASSASLASLNVPTTGANGKAASGGAGAMNGGGGGGSGGGSGHSTPERIRFKAFPYTGENDFSIFCQPEYLSVGGGDGHYGLWLDDNLSNGVSDTCPTFGNEPLSDEGKKWDVLGVEVWYIGS</sequence>